<keyword evidence="1" id="KW-1133">Transmembrane helix</keyword>
<proteinExistence type="predicted"/>
<sequence>MTSAPAKKESLLFNLLFSVVLPALVLSKLSTPERLGPVFGLVVALAFPIGYGVLDYVRRRQANFITLIGFFSTLLTGGLGLVQANLFWFAIKEAAVPTVIGIAVLVSLKTKRPLVHTFLYNDQVIDVARVDAALALKGTRPAFERLLVTSSYLLAFSFLVSAVLNYALARYLLKSPPGTPEFNEQLSRMLWLSWPVIVVPSTAVTVIALWRLLGGLHRLTGLSFEEIFHAQGKK</sequence>
<keyword evidence="1" id="KW-0812">Transmembrane</keyword>
<dbReference type="Proteomes" id="UP000007013">
    <property type="component" value="Chromosome"/>
</dbReference>
<feature type="transmembrane region" description="Helical" evidence="1">
    <location>
        <begin position="64"/>
        <end position="81"/>
    </location>
</feature>
<accession>B1ZNA7</accession>
<keyword evidence="3" id="KW-1185">Reference proteome</keyword>
<dbReference type="NCBIfam" id="NF041646">
    <property type="entry name" value="VC0807_fam"/>
    <property type="match status" value="1"/>
</dbReference>
<feature type="transmembrane region" description="Helical" evidence="1">
    <location>
        <begin position="146"/>
        <end position="169"/>
    </location>
</feature>
<dbReference type="STRING" id="452637.Oter_0185"/>
<reference evidence="2 3" key="1">
    <citation type="journal article" date="2011" name="J. Bacteriol.">
        <title>Genome sequence of the verrucomicrobium Opitutus terrae PB90-1, an abundant inhabitant of rice paddy soil ecosystems.</title>
        <authorList>
            <person name="van Passel M.W."/>
            <person name="Kant R."/>
            <person name="Palva A."/>
            <person name="Copeland A."/>
            <person name="Lucas S."/>
            <person name="Lapidus A."/>
            <person name="Glavina del Rio T."/>
            <person name="Pitluck S."/>
            <person name="Goltsman E."/>
            <person name="Clum A."/>
            <person name="Sun H."/>
            <person name="Schmutz J."/>
            <person name="Larimer F.W."/>
            <person name="Land M.L."/>
            <person name="Hauser L."/>
            <person name="Kyrpides N."/>
            <person name="Mikhailova N."/>
            <person name="Richardson P.P."/>
            <person name="Janssen P.H."/>
            <person name="de Vos W.M."/>
            <person name="Smidt H."/>
        </authorList>
    </citation>
    <scope>NUCLEOTIDE SEQUENCE [LARGE SCALE GENOMIC DNA]</scope>
    <source>
        <strain evidence="3">DSM 11246 / JCM 15787 / PB90-1</strain>
    </source>
</reference>
<gene>
    <name evidence="2" type="ordered locus">Oter_0185</name>
</gene>
<evidence type="ECO:0000313" key="2">
    <source>
        <dbReference type="EMBL" id="ACB73476.1"/>
    </source>
</evidence>
<feature type="transmembrane region" description="Helical" evidence="1">
    <location>
        <begin position="189"/>
        <end position="213"/>
    </location>
</feature>
<organism evidence="2 3">
    <name type="scientific">Opitutus terrae (strain DSM 11246 / JCM 15787 / PB90-1)</name>
    <dbReference type="NCBI Taxonomy" id="452637"/>
    <lineage>
        <taxon>Bacteria</taxon>
        <taxon>Pseudomonadati</taxon>
        <taxon>Verrucomicrobiota</taxon>
        <taxon>Opitutia</taxon>
        <taxon>Opitutales</taxon>
        <taxon>Opitutaceae</taxon>
        <taxon>Opitutus</taxon>
    </lineage>
</organism>
<dbReference type="OrthoDB" id="188353at2"/>
<evidence type="ECO:0000313" key="3">
    <source>
        <dbReference type="Proteomes" id="UP000007013"/>
    </source>
</evidence>
<keyword evidence="1" id="KW-0472">Membrane</keyword>
<name>B1ZNA7_OPITP</name>
<evidence type="ECO:0000256" key="1">
    <source>
        <dbReference type="SAM" id="Phobius"/>
    </source>
</evidence>
<protein>
    <recommendedName>
        <fullName evidence="4">MFS transporter</fullName>
    </recommendedName>
</protein>
<dbReference type="AlphaFoldDB" id="B1ZNA7"/>
<dbReference type="RefSeq" id="WP_012373014.1">
    <property type="nucleotide sequence ID" value="NC_010571.1"/>
</dbReference>
<dbReference type="EMBL" id="CP001032">
    <property type="protein sequence ID" value="ACB73476.1"/>
    <property type="molecule type" value="Genomic_DNA"/>
</dbReference>
<evidence type="ECO:0008006" key="4">
    <source>
        <dbReference type="Google" id="ProtNLM"/>
    </source>
</evidence>
<feature type="transmembrane region" description="Helical" evidence="1">
    <location>
        <begin position="37"/>
        <end position="57"/>
    </location>
</feature>
<dbReference type="eggNOG" id="ENOG502ZANK">
    <property type="taxonomic scope" value="Bacteria"/>
</dbReference>
<dbReference type="KEGG" id="ote:Oter_0185"/>
<feature type="transmembrane region" description="Helical" evidence="1">
    <location>
        <begin position="87"/>
        <end position="108"/>
    </location>
</feature>
<dbReference type="HOGENOM" id="CLU_090906_0_0_0"/>